<dbReference type="KEGG" id="csn:Cyast_2088"/>
<feature type="transmembrane region" description="Helical" evidence="6">
    <location>
        <begin position="234"/>
        <end position="254"/>
    </location>
</feature>
<dbReference type="NCBIfam" id="TIGR02454">
    <property type="entry name" value="ECF_T_CbiQ"/>
    <property type="match status" value="1"/>
</dbReference>
<dbReference type="InterPro" id="IPR051611">
    <property type="entry name" value="ECF_transporter_component"/>
</dbReference>
<feature type="transmembrane region" description="Helical" evidence="6">
    <location>
        <begin position="43"/>
        <end position="66"/>
    </location>
</feature>
<evidence type="ECO:0000256" key="4">
    <source>
        <dbReference type="ARBA" id="ARBA00022989"/>
    </source>
</evidence>
<protein>
    <submittedName>
        <fullName evidence="7">Cobalt ABC transporter, inner membrane subunit CbiQ</fullName>
    </submittedName>
</protein>
<evidence type="ECO:0000256" key="5">
    <source>
        <dbReference type="ARBA" id="ARBA00023136"/>
    </source>
</evidence>
<dbReference type="GO" id="GO:0043190">
    <property type="term" value="C:ATP-binding cassette (ABC) transporter complex"/>
    <property type="evidence" value="ECO:0007669"/>
    <property type="project" value="InterPro"/>
</dbReference>
<evidence type="ECO:0000313" key="7">
    <source>
        <dbReference type="EMBL" id="AFZ48038.1"/>
    </source>
</evidence>
<evidence type="ECO:0000256" key="1">
    <source>
        <dbReference type="ARBA" id="ARBA00004651"/>
    </source>
</evidence>
<evidence type="ECO:0000256" key="2">
    <source>
        <dbReference type="ARBA" id="ARBA00022475"/>
    </source>
</evidence>
<feature type="transmembrane region" description="Helical" evidence="6">
    <location>
        <begin position="73"/>
        <end position="97"/>
    </location>
</feature>
<dbReference type="Proteomes" id="UP000010483">
    <property type="component" value="Chromosome"/>
</dbReference>
<dbReference type="InterPro" id="IPR012809">
    <property type="entry name" value="ECF_CbiQ"/>
</dbReference>
<reference evidence="8" key="1">
    <citation type="journal article" date="2013" name="Proc. Natl. Acad. Sci. U.S.A.">
        <title>Improving the coverage of the cyanobacterial phylum using diversity-driven genome sequencing.</title>
        <authorList>
            <person name="Shih P.M."/>
            <person name="Wu D."/>
            <person name="Latifi A."/>
            <person name="Axen S.D."/>
            <person name="Fewer D.P."/>
            <person name="Talla E."/>
            <person name="Calteau A."/>
            <person name="Cai F."/>
            <person name="Tandeau de Marsac N."/>
            <person name="Rippka R."/>
            <person name="Herdman M."/>
            <person name="Sivonen K."/>
            <person name="Coursin T."/>
            <person name="Laurent T."/>
            <person name="Goodwin L."/>
            <person name="Nolan M."/>
            <person name="Davenport K.W."/>
            <person name="Han C.S."/>
            <person name="Rubin E.M."/>
            <person name="Eisen J.A."/>
            <person name="Woyke T."/>
            <person name="Gugger M."/>
            <person name="Kerfeld C.A."/>
        </authorList>
    </citation>
    <scope>NUCLEOTIDE SEQUENCE [LARGE SCALE GENOMIC DNA]</scope>
    <source>
        <strain evidence="8">ATCC 29140 / PCC 7202</strain>
    </source>
</reference>
<dbReference type="BioCyc" id="CSTA292563:G1353-2092-MONOMER"/>
<gene>
    <name evidence="7" type="ordered locus">Cyast_2088</name>
</gene>
<dbReference type="AlphaFoldDB" id="K9YPK2"/>
<comment type="subcellular location">
    <subcellularLocation>
        <location evidence="1">Cell membrane</location>
        <topology evidence="1">Multi-pass membrane protein</topology>
    </subcellularLocation>
</comment>
<keyword evidence="3 6" id="KW-0812">Transmembrane</keyword>
<evidence type="ECO:0000313" key="8">
    <source>
        <dbReference type="Proteomes" id="UP000010483"/>
    </source>
</evidence>
<dbReference type="CDD" id="cd16914">
    <property type="entry name" value="EcfT"/>
    <property type="match status" value="1"/>
</dbReference>
<dbReference type="PANTHER" id="PTHR34857:SF2">
    <property type="entry name" value="SLL0384 PROTEIN"/>
    <property type="match status" value="1"/>
</dbReference>
<keyword evidence="4 6" id="KW-1133">Transmembrane helix</keyword>
<dbReference type="STRING" id="292563.Cyast_2088"/>
<dbReference type="EMBL" id="CP003940">
    <property type="protein sequence ID" value="AFZ48038.1"/>
    <property type="molecule type" value="Genomic_DNA"/>
</dbReference>
<name>K9YPK2_CYASC</name>
<evidence type="ECO:0000256" key="6">
    <source>
        <dbReference type="SAM" id="Phobius"/>
    </source>
</evidence>
<proteinExistence type="predicted"/>
<dbReference type="eggNOG" id="COG0619">
    <property type="taxonomic scope" value="Bacteria"/>
</dbReference>
<organism evidence="7 8">
    <name type="scientific">Cyanobacterium stanieri (strain ATCC 29140 / PCC 7202)</name>
    <dbReference type="NCBI Taxonomy" id="292563"/>
    <lineage>
        <taxon>Bacteria</taxon>
        <taxon>Bacillati</taxon>
        <taxon>Cyanobacteriota</taxon>
        <taxon>Cyanophyceae</taxon>
        <taxon>Oscillatoriophycideae</taxon>
        <taxon>Chroococcales</taxon>
        <taxon>Geminocystaceae</taxon>
        <taxon>Cyanobacterium</taxon>
    </lineage>
</organism>
<keyword evidence="8" id="KW-1185">Reference proteome</keyword>
<sequence>MKLFLDKYAYLNSPIHRWEQKPKFIAFMSLIFAFSFIEKLFLLPIIILITIFFFVISQLPITFLLSRLRYPGFFILGVIIFLPFIVGETIIFNWGFLSLKLEGIFTVITILVRFLSILTISLVLFGSAPFITTLKTFQSLGISPIINDMMLLTYRYLEQMGDRLLTMQRALQLKGFKAHQLNRRNLKIIASLIANLLIRSYEESELVYQAMILRGYGTKKNHHNYDTQPINLKHWLPCYGVILVSLALILLEYLL</sequence>
<dbReference type="Pfam" id="PF02361">
    <property type="entry name" value="CbiQ"/>
    <property type="match status" value="1"/>
</dbReference>
<dbReference type="HOGENOM" id="CLU_056469_1_1_3"/>
<dbReference type="PANTHER" id="PTHR34857">
    <property type="entry name" value="SLL0384 PROTEIN"/>
    <property type="match status" value="1"/>
</dbReference>
<feature type="transmembrane region" description="Helical" evidence="6">
    <location>
        <begin position="103"/>
        <end position="125"/>
    </location>
</feature>
<keyword evidence="2" id="KW-1003">Cell membrane</keyword>
<accession>K9YPK2</accession>
<dbReference type="GO" id="GO:0006824">
    <property type="term" value="P:cobalt ion transport"/>
    <property type="evidence" value="ECO:0007669"/>
    <property type="project" value="InterPro"/>
</dbReference>
<keyword evidence="5 6" id="KW-0472">Membrane</keyword>
<evidence type="ECO:0000256" key="3">
    <source>
        <dbReference type="ARBA" id="ARBA00022692"/>
    </source>
</evidence>
<dbReference type="InterPro" id="IPR003339">
    <property type="entry name" value="ABC/ECF_trnsptr_transmembrane"/>
</dbReference>